<evidence type="ECO:0000256" key="3">
    <source>
        <dbReference type="ARBA" id="ARBA00022801"/>
    </source>
</evidence>
<evidence type="ECO:0000256" key="1">
    <source>
        <dbReference type="ARBA" id="ARBA00008766"/>
    </source>
</evidence>
<evidence type="ECO:0000313" key="7">
    <source>
        <dbReference type="EMBL" id="AQS86933.1"/>
    </source>
</evidence>
<feature type="domain" description="Peptidase M24" evidence="4">
    <location>
        <begin position="306"/>
        <end position="519"/>
    </location>
</feature>
<reference evidence="7 8" key="1">
    <citation type="submission" date="2016-03" db="EMBL/GenBank/DDBJ databases">
        <title>Acetic acid bacteria sequencing.</title>
        <authorList>
            <person name="Brandt J."/>
            <person name="Jakob F."/>
            <person name="Vogel R.F."/>
        </authorList>
    </citation>
    <scope>NUCLEOTIDE SEQUENCE [LARGE SCALE GENOMIC DNA]</scope>
    <source>
        <strain evidence="7 8">NBRC 101099</strain>
    </source>
</reference>
<evidence type="ECO:0000313" key="8">
    <source>
        <dbReference type="Proteomes" id="UP000188604"/>
    </source>
</evidence>
<dbReference type="OrthoDB" id="9806388at2"/>
<dbReference type="EMBL" id="CP014691">
    <property type="protein sequence ID" value="AQS86933.1"/>
    <property type="molecule type" value="Genomic_DNA"/>
</dbReference>
<dbReference type="PANTHER" id="PTHR43763:SF6">
    <property type="entry name" value="XAA-PRO AMINOPEPTIDASE 1"/>
    <property type="match status" value="1"/>
</dbReference>
<dbReference type="InterPro" id="IPR000994">
    <property type="entry name" value="Pept_M24"/>
</dbReference>
<dbReference type="Gene3D" id="3.40.350.10">
    <property type="entry name" value="Creatinase/prolidase N-terminal domain"/>
    <property type="match status" value="2"/>
</dbReference>
<dbReference type="Gene3D" id="3.90.230.10">
    <property type="entry name" value="Creatinase/methionine aminopeptidase superfamily"/>
    <property type="match status" value="1"/>
</dbReference>
<organism evidence="7 8">
    <name type="scientific">Neoasaia chiangmaiensis</name>
    <dbReference type="NCBI Taxonomy" id="320497"/>
    <lineage>
        <taxon>Bacteria</taxon>
        <taxon>Pseudomonadati</taxon>
        <taxon>Pseudomonadota</taxon>
        <taxon>Alphaproteobacteria</taxon>
        <taxon>Acetobacterales</taxon>
        <taxon>Acetobacteraceae</taxon>
        <taxon>Neoasaia</taxon>
    </lineage>
</organism>
<dbReference type="InterPro" id="IPR050422">
    <property type="entry name" value="X-Pro_aminopeptidase_P"/>
</dbReference>
<dbReference type="GO" id="GO:0070006">
    <property type="term" value="F:metalloaminopeptidase activity"/>
    <property type="evidence" value="ECO:0007669"/>
    <property type="project" value="InterPro"/>
</dbReference>
<keyword evidence="3" id="KW-0378">Hydrolase</keyword>
<dbReference type="Pfam" id="PF16189">
    <property type="entry name" value="Creatinase_N_2"/>
    <property type="match status" value="1"/>
</dbReference>
<dbReference type="SUPFAM" id="SSF55920">
    <property type="entry name" value="Creatinase/aminopeptidase"/>
    <property type="match status" value="1"/>
</dbReference>
<dbReference type="STRING" id="320497.A0U93_02085"/>
<feature type="domain" description="Peptidase M24 C-terminal" evidence="6">
    <location>
        <begin position="529"/>
        <end position="588"/>
    </location>
</feature>
<dbReference type="FunFam" id="3.90.230.10:FF:000009">
    <property type="entry name" value="xaa-Pro aminopeptidase 2"/>
    <property type="match status" value="1"/>
</dbReference>
<sequence>MSSIPPDQRLADVRHNLSVQGVDGFVLPRGDEFLGEYVAPYAERLAWLTGFTGSAGLALVLPDKAAVFSDGRYTEQLAEQVDKALWEKRHITQEPPSAWLSANARDLRIGYDPRLIGESGLQALQGDGYEFVALTDNPVDIAWSDRPAPPASTVQFHPERLSGERSADKRARIAALLKENGEQALIVGDPTCLAWLLNIRADDVPNTPVALAFGILHDTGDAEIFIDETRLSDAAKADFGAHVTVYPADSLEDRLRGLAGRRVRLDPQGVSAWFVQTLNDAGSSISRGADPSVLLKASKNVVEQEGARQAHLTDSAALCRFLHFVTLHGVGLRETELAERLDRFRAEDADYRGESFPAISGVGPNAALPHYRALPGKDRVLGPDTIYLIDSGGQYPAGTTDVTRTIWTGPELPPSAISEAFTRVLKGNIALSRARFPNGVTGHRLDVLARQYLWQAGLDYDHGTGHGIGSYLSVHEGPQNISAVARPVALQAGMIISNEPGYYEAGQYGIRLENLLLVRPASVGQSGRFLEFEVLGFAPFDRQLIDASLLLPDERAWLDSYHTETLRRIGPLLDPDTRAWLTTACAPLN</sequence>
<keyword evidence="7" id="KW-0645">Protease</keyword>
<keyword evidence="2" id="KW-0479">Metal-binding</keyword>
<accession>A0A1U9KMB9</accession>
<dbReference type="Pfam" id="PF16188">
    <property type="entry name" value="Peptidase_M24_C"/>
    <property type="match status" value="1"/>
</dbReference>
<comment type="similarity">
    <text evidence="1">Belongs to the peptidase M24B family.</text>
</comment>
<protein>
    <submittedName>
        <fullName evidence="7">X-Pro aminopeptidase</fullName>
    </submittedName>
</protein>
<dbReference type="CDD" id="cd01085">
    <property type="entry name" value="APP"/>
    <property type="match status" value="1"/>
</dbReference>
<evidence type="ECO:0000256" key="2">
    <source>
        <dbReference type="ARBA" id="ARBA00022723"/>
    </source>
</evidence>
<dbReference type="GO" id="GO:0005737">
    <property type="term" value="C:cytoplasm"/>
    <property type="evidence" value="ECO:0007669"/>
    <property type="project" value="UniProtKB-ARBA"/>
</dbReference>
<dbReference type="PANTHER" id="PTHR43763">
    <property type="entry name" value="XAA-PRO AMINOPEPTIDASE 1"/>
    <property type="match status" value="1"/>
</dbReference>
<dbReference type="InterPro" id="IPR000587">
    <property type="entry name" value="Creatinase_N"/>
</dbReference>
<dbReference type="KEGG" id="nch:A0U93_02085"/>
<dbReference type="GO" id="GO:0046872">
    <property type="term" value="F:metal ion binding"/>
    <property type="evidence" value="ECO:0007669"/>
    <property type="project" value="UniProtKB-KW"/>
</dbReference>
<evidence type="ECO:0000259" key="6">
    <source>
        <dbReference type="Pfam" id="PF16188"/>
    </source>
</evidence>
<keyword evidence="7" id="KW-0031">Aminopeptidase</keyword>
<keyword evidence="8" id="KW-1185">Reference proteome</keyword>
<dbReference type="Proteomes" id="UP000188604">
    <property type="component" value="Chromosome"/>
</dbReference>
<dbReference type="InterPro" id="IPR033740">
    <property type="entry name" value="Pept_M24B"/>
</dbReference>
<feature type="domain" description="Creatinase N-terminal" evidence="5">
    <location>
        <begin position="9"/>
        <end position="127"/>
    </location>
</feature>
<dbReference type="AlphaFoldDB" id="A0A1U9KMB9"/>
<dbReference type="InterPro" id="IPR029149">
    <property type="entry name" value="Creatin/AminoP/Spt16_N"/>
</dbReference>
<name>A0A1U9KMB9_9PROT</name>
<proteinExistence type="inferred from homology"/>
<evidence type="ECO:0000259" key="4">
    <source>
        <dbReference type="Pfam" id="PF00557"/>
    </source>
</evidence>
<dbReference type="Pfam" id="PF00557">
    <property type="entry name" value="Peptidase_M24"/>
    <property type="match status" value="1"/>
</dbReference>
<evidence type="ECO:0000259" key="5">
    <source>
        <dbReference type="Pfam" id="PF01321"/>
    </source>
</evidence>
<dbReference type="SUPFAM" id="SSF53092">
    <property type="entry name" value="Creatinase/prolidase N-terminal domain"/>
    <property type="match status" value="1"/>
</dbReference>
<dbReference type="InterPro" id="IPR036005">
    <property type="entry name" value="Creatinase/aminopeptidase-like"/>
</dbReference>
<dbReference type="RefSeq" id="WP_077805901.1">
    <property type="nucleotide sequence ID" value="NZ_BJXS01000004.1"/>
</dbReference>
<gene>
    <name evidence="7" type="ORF">A0U93_02085</name>
</gene>
<dbReference type="InterPro" id="IPR032416">
    <property type="entry name" value="Peptidase_M24_C"/>
</dbReference>
<dbReference type="Pfam" id="PF01321">
    <property type="entry name" value="Creatinase_N"/>
    <property type="match status" value="1"/>
</dbReference>